<gene>
    <name evidence="2" type="ORF">LCGC14_1175180</name>
</gene>
<reference evidence="2" key="1">
    <citation type="journal article" date="2015" name="Nature">
        <title>Complex archaea that bridge the gap between prokaryotes and eukaryotes.</title>
        <authorList>
            <person name="Spang A."/>
            <person name="Saw J.H."/>
            <person name="Jorgensen S.L."/>
            <person name="Zaremba-Niedzwiedzka K."/>
            <person name="Martijn J."/>
            <person name="Lind A.E."/>
            <person name="van Eijk R."/>
            <person name="Schleper C."/>
            <person name="Guy L."/>
            <person name="Ettema T.J."/>
        </authorList>
    </citation>
    <scope>NUCLEOTIDE SEQUENCE</scope>
</reference>
<dbReference type="AlphaFoldDB" id="A0A0F9P6R9"/>
<sequence>MLRKIVDYKKLDHELAALLIESYPDGYGDDDIIVFKNLQGETVEAVEIRTKDTQYLVKISKSLAEFISNFEDTIEKELEGRPDEDLEDEDVTEFELETDLEFDSDDDLD</sequence>
<proteinExistence type="predicted"/>
<protein>
    <recommendedName>
        <fullName evidence="3">DNA primase</fullName>
    </recommendedName>
</protein>
<organism evidence="2">
    <name type="scientific">marine sediment metagenome</name>
    <dbReference type="NCBI Taxonomy" id="412755"/>
    <lineage>
        <taxon>unclassified sequences</taxon>
        <taxon>metagenomes</taxon>
        <taxon>ecological metagenomes</taxon>
    </lineage>
</organism>
<accession>A0A0F9P6R9</accession>
<feature type="compositionally biased region" description="Acidic residues" evidence="1">
    <location>
        <begin position="84"/>
        <end position="109"/>
    </location>
</feature>
<feature type="region of interest" description="Disordered" evidence="1">
    <location>
        <begin position="78"/>
        <end position="109"/>
    </location>
</feature>
<evidence type="ECO:0000256" key="1">
    <source>
        <dbReference type="SAM" id="MobiDB-lite"/>
    </source>
</evidence>
<evidence type="ECO:0008006" key="3">
    <source>
        <dbReference type="Google" id="ProtNLM"/>
    </source>
</evidence>
<name>A0A0F9P6R9_9ZZZZ</name>
<comment type="caution">
    <text evidence="2">The sequence shown here is derived from an EMBL/GenBank/DDBJ whole genome shotgun (WGS) entry which is preliminary data.</text>
</comment>
<dbReference type="EMBL" id="LAZR01005841">
    <property type="protein sequence ID" value="KKM96730.1"/>
    <property type="molecule type" value="Genomic_DNA"/>
</dbReference>
<evidence type="ECO:0000313" key="2">
    <source>
        <dbReference type="EMBL" id="KKM96730.1"/>
    </source>
</evidence>